<evidence type="ECO:0000256" key="8">
    <source>
        <dbReference type="ARBA" id="ARBA00023136"/>
    </source>
</evidence>
<evidence type="ECO:0000256" key="3">
    <source>
        <dbReference type="ARBA" id="ARBA00022679"/>
    </source>
</evidence>
<gene>
    <name evidence="10" type="ORF">ATI53_10716</name>
</gene>
<accession>A0A327XLB7</accession>
<evidence type="ECO:0000256" key="2">
    <source>
        <dbReference type="ARBA" id="ARBA00022676"/>
    </source>
</evidence>
<evidence type="ECO:0000256" key="5">
    <source>
        <dbReference type="ARBA" id="ARBA00022968"/>
    </source>
</evidence>
<protein>
    <submittedName>
        <fullName evidence="10">Galactosyltransferase</fullName>
    </submittedName>
</protein>
<dbReference type="Proteomes" id="UP000249165">
    <property type="component" value="Unassembled WGS sequence"/>
</dbReference>
<dbReference type="InterPro" id="IPR001079">
    <property type="entry name" value="Galectin_CRD"/>
</dbReference>
<keyword evidence="6" id="KW-1133">Transmembrane helix</keyword>
<dbReference type="PANTHER" id="PTHR11214">
    <property type="entry name" value="BETA-1,3-N-ACETYLGLUCOSAMINYLTRANSFERASE"/>
    <property type="match status" value="1"/>
</dbReference>
<dbReference type="Pfam" id="PF13704">
    <property type="entry name" value="Glyco_tranf_2_4"/>
    <property type="match status" value="1"/>
</dbReference>
<dbReference type="SUPFAM" id="SSF53448">
    <property type="entry name" value="Nucleotide-diphospho-sugar transferases"/>
    <property type="match status" value="1"/>
</dbReference>
<dbReference type="Pfam" id="PF01762">
    <property type="entry name" value="Galactosyl_T"/>
    <property type="match status" value="1"/>
</dbReference>
<sequence length="1357" mass="147810">MQKFRVAGNGVLHYTLDFRTFHYANISFFDGPDGDILFHLSLRAPKQIAVTNARRGGVWAEEKSTDVTLARTGDRVSIRFDDTGVTATLNGQVIVTGGEAYPDLDSITGMTCQGGLVQASIAIEGEANATRPTAGQLGFVAPLQLEGWAVDSALWVQTPEIRIEGMDAPILSETRARPAIAERHGVRNPMIGVAAALPGRAWAGVAPDAPLRIQLWSNGVPCGGVLELTRGELLGQVTRILTDDSLKGAQEPLLAIEHVRFAGLGDKLSDPERERLFALAAQYGVSDWLGGVPAPLLPVPAEDPEKMLLRCALAEVAAGVSGASASDMMTQLTGVLDRYRLTPAQQRELFLSVTDAFCTADAFGALYRLAASEDLHRYNKGDGAWYNSVILPFLYLEGRLSEVQGILHQLAGAQGGWLATPAISFVVREILRRPRKPATEAAAEAVLWAFMALVSARAERYWDRAPCAQLTAAAAELLRARARMSDWLAPDIESFALKAYGLSPLFWEKLGPPERLGSPVMQVAAAAFDRLQSAATAGQAPDPADIELFERFDNVEIARWRIELCGPAGLARPESGAALAAQLAASGTRGEAAAIRLQAFPGADVPAADGAALAGLTRRAVRNRYSEITKAPMLALQDEVSRDSAAFLADLSAGRLKPELAEARLIALLDRMTALASARSGFIGIGMMLMLLNGLQRQGHKPLCMQALARISGVRAELPSENQVGLFKVPAIRAALMALTPAARADGTGFAASALALFPNFQMDRELPQPEGIADWSWVSPLFDTVVVVVSCKPNLDTRIPAMREAWLNRLGALGIPYLIAVGDGDGAHRGDTIHLDVADDYESLPQKTLAAARWVRDHTEFSHMLKIDDDCFLDVDTFFHAQSYRKHHYYGRKLHRGIGQTDRAWHCTKARSDRGRLELDRSPEPSEYADGGSAYTLSRHAIKVLLDTAATPEGHRLINASFMEDKMVGDLLAMSGIGVHDEDYLVSIRRRTHSGATPVSMWLNSFYPGPSSGVSQIHLDTQDHMAAARAQLGAPGLFPKKLWPSFAPVKLGYQSGALELISDEAQLARVNAAPVAVVACLRNEMPMLPHFLAHYRKLGVEGFLVVDNCSDDGALEYLLEQPDVAVFSVDTDYRNSHYGVAWQLAILSQLRVGRWSVVADIDEMLVYPNWQRGGIAKFLNRPEFADSDAIWTGMLDMYPKGPLSDAGFASGDLFAEAGFVDREPFLSGTLSRGPYSDAPTVTSALRHRLLGGSRPDLFVAQKYAVLKYYPWMRLSDGLHYAAGIRPAEKKLLLAHFKYNAHFRQKALDEVARGQHFNNAEEYRRYLALVSEGREVIYDPEISVPWLDSPAVRAILK</sequence>
<keyword evidence="5" id="KW-0735">Signal-anchor</keyword>
<dbReference type="Pfam" id="PF00337">
    <property type="entry name" value="Gal-bind_lectin"/>
    <property type="match status" value="1"/>
</dbReference>
<dbReference type="Gene3D" id="2.60.120.200">
    <property type="match status" value="1"/>
</dbReference>
<keyword evidence="4" id="KW-0812">Transmembrane</keyword>
<keyword evidence="3 10" id="KW-0808">Transferase</keyword>
<dbReference type="InterPro" id="IPR029044">
    <property type="entry name" value="Nucleotide-diphossugar_trans"/>
</dbReference>
<dbReference type="PROSITE" id="PS51304">
    <property type="entry name" value="GALECTIN"/>
    <property type="match status" value="1"/>
</dbReference>
<dbReference type="EMBL" id="QLMG01000071">
    <property type="protein sequence ID" value="RAK09294.1"/>
    <property type="molecule type" value="Genomic_DNA"/>
</dbReference>
<proteinExistence type="predicted"/>
<dbReference type="InterPro" id="IPR013320">
    <property type="entry name" value="ConA-like_dom_sf"/>
</dbReference>
<dbReference type="Gene3D" id="3.90.550.50">
    <property type="match status" value="1"/>
</dbReference>
<dbReference type="GO" id="GO:0016020">
    <property type="term" value="C:membrane"/>
    <property type="evidence" value="ECO:0007669"/>
    <property type="project" value="InterPro"/>
</dbReference>
<keyword evidence="11" id="KW-1185">Reference proteome</keyword>
<evidence type="ECO:0000256" key="4">
    <source>
        <dbReference type="ARBA" id="ARBA00022692"/>
    </source>
</evidence>
<dbReference type="GO" id="GO:0006493">
    <property type="term" value="P:protein O-linked glycosylation"/>
    <property type="evidence" value="ECO:0007669"/>
    <property type="project" value="TreeGrafter"/>
</dbReference>
<evidence type="ECO:0000256" key="6">
    <source>
        <dbReference type="ARBA" id="ARBA00022989"/>
    </source>
</evidence>
<keyword evidence="7" id="KW-0333">Golgi apparatus</keyword>
<comment type="subcellular location">
    <subcellularLocation>
        <location evidence="1">Golgi apparatus membrane</location>
        <topology evidence="1">Single-pass type II membrane protein</topology>
    </subcellularLocation>
</comment>
<name>A0A327XLB7_9RHOB</name>
<feature type="domain" description="Galectin" evidence="9">
    <location>
        <begin position="1"/>
        <end position="124"/>
    </location>
</feature>
<dbReference type="GO" id="GO:0030246">
    <property type="term" value="F:carbohydrate binding"/>
    <property type="evidence" value="ECO:0007669"/>
    <property type="project" value="InterPro"/>
</dbReference>
<comment type="caution">
    <text evidence="10">The sequence shown here is derived from an EMBL/GenBank/DDBJ whole genome shotgun (WGS) entry which is preliminary data.</text>
</comment>
<evidence type="ECO:0000313" key="11">
    <source>
        <dbReference type="Proteomes" id="UP000249165"/>
    </source>
</evidence>
<dbReference type="GO" id="GO:0008378">
    <property type="term" value="F:galactosyltransferase activity"/>
    <property type="evidence" value="ECO:0007669"/>
    <property type="project" value="UniProtKB-ARBA"/>
</dbReference>
<dbReference type="RefSeq" id="WP_111551307.1">
    <property type="nucleotide sequence ID" value="NZ_LIQE01000081.1"/>
</dbReference>
<evidence type="ECO:0000256" key="7">
    <source>
        <dbReference type="ARBA" id="ARBA00023034"/>
    </source>
</evidence>
<keyword evidence="2 10" id="KW-0328">Glycosyltransferase</keyword>
<dbReference type="SUPFAM" id="SSF49899">
    <property type="entry name" value="Concanavalin A-like lectins/glucanases"/>
    <property type="match status" value="1"/>
</dbReference>
<evidence type="ECO:0000256" key="1">
    <source>
        <dbReference type="ARBA" id="ARBA00004323"/>
    </source>
</evidence>
<keyword evidence="8" id="KW-0472">Membrane</keyword>
<dbReference type="PANTHER" id="PTHR11214:SF378">
    <property type="entry name" value="BETA-1,3-GALACTOSYLTRANSFERASE 4"/>
    <property type="match status" value="1"/>
</dbReference>
<reference evidence="10 11" key="1">
    <citation type="submission" date="2018-06" db="EMBL/GenBank/DDBJ databases">
        <title>Genomic Encyclopedia of Archaeal and Bacterial Type Strains, Phase II (KMG-II): from individual species to whole genera.</title>
        <authorList>
            <person name="Goeker M."/>
        </authorList>
    </citation>
    <scope>NUCLEOTIDE SEQUENCE [LARGE SCALE GENOMIC DNA]</scope>
    <source>
        <strain evidence="10 11">DSM 22011</strain>
    </source>
</reference>
<dbReference type="CDD" id="cd00761">
    <property type="entry name" value="Glyco_tranf_GTA_type"/>
    <property type="match status" value="1"/>
</dbReference>
<dbReference type="OrthoDB" id="7981249at2"/>
<organism evidence="10 11">
    <name type="scientific">Salipiger aestuarii</name>
    <dbReference type="NCBI Taxonomy" id="568098"/>
    <lineage>
        <taxon>Bacteria</taxon>
        <taxon>Pseudomonadati</taxon>
        <taxon>Pseudomonadota</taxon>
        <taxon>Alphaproteobacteria</taxon>
        <taxon>Rhodobacterales</taxon>
        <taxon>Roseobacteraceae</taxon>
        <taxon>Salipiger</taxon>
    </lineage>
</organism>
<evidence type="ECO:0000313" key="10">
    <source>
        <dbReference type="EMBL" id="RAK09294.1"/>
    </source>
</evidence>
<evidence type="ECO:0000259" key="9">
    <source>
        <dbReference type="PROSITE" id="PS51304"/>
    </source>
</evidence>
<dbReference type="InterPro" id="IPR002659">
    <property type="entry name" value="Glyco_trans_31"/>
</dbReference>